<evidence type="ECO:0000256" key="11">
    <source>
        <dbReference type="SAM" id="MobiDB-lite"/>
    </source>
</evidence>
<dbReference type="PROSITE" id="PS00070">
    <property type="entry name" value="ALDEHYDE_DEHYDR_CYS"/>
    <property type="match status" value="1"/>
</dbReference>
<dbReference type="Gene3D" id="3.40.309.10">
    <property type="entry name" value="Aldehyde Dehydrogenase, Chain A, domain 2"/>
    <property type="match status" value="1"/>
</dbReference>
<dbReference type="OrthoDB" id="5322683at2759"/>
<gene>
    <name evidence="13" type="ORF">FVE85_9485</name>
</gene>
<dbReference type="Gene3D" id="3.40.605.10">
    <property type="entry name" value="Aldehyde Dehydrogenase, Chain A, domain 1"/>
    <property type="match status" value="1"/>
</dbReference>
<dbReference type="GO" id="GO:0005759">
    <property type="term" value="C:mitochondrial matrix"/>
    <property type="evidence" value="ECO:0007669"/>
    <property type="project" value="TreeGrafter"/>
</dbReference>
<dbReference type="EC" id="1.2.1.88" evidence="9"/>
<dbReference type="AlphaFoldDB" id="A0A5J4YJZ9"/>
<comment type="catalytic activity">
    <reaction evidence="6 9">
        <text>L-glutamate 5-semialdehyde + NAD(+) + H2O = L-glutamate + NADH + 2 H(+)</text>
        <dbReference type="Rhea" id="RHEA:30235"/>
        <dbReference type="ChEBI" id="CHEBI:15377"/>
        <dbReference type="ChEBI" id="CHEBI:15378"/>
        <dbReference type="ChEBI" id="CHEBI:29985"/>
        <dbReference type="ChEBI" id="CHEBI:57540"/>
        <dbReference type="ChEBI" id="CHEBI:57945"/>
        <dbReference type="ChEBI" id="CHEBI:58066"/>
        <dbReference type="EC" id="1.2.1.88"/>
    </reaction>
</comment>
<dbReference type="InterPro" id="IPR016163">
    <property type="entry name" value="Ald_DH_C"/>
</dbReference>
<evidence type="ECO:0000256" key="6">
    <source>
        <dbReference type="ARBA" id="ARBA00048142"/>
    </source>
</evidence>
<keyword evidence="3 8" id="KW-0560">Oxidoreductase</keyword>
<evidence type="ECO:0000313" key="13">
    <source>
        <dbReference type="EMBL" id="KAA8491190.1"/>
    </source>
</evidence>
<dbReference type="InterPro" id="IPR050485">
    <property type="entry name" value="Proline_metab_enzyme"/>
</dbReference>
<dbReference type="InterPro" id="IPR005931">
    <property type="entry name" value="P5CDH/ALDH4A1"/>
</dbReference>
<dbReference type="GO" id="GO:0003842">
    <property type="term" value="F:L-glutamate gamma-semialdehyde dehydrogenase activity"/>
    <property type="evidence" value="ECO:0007669"/>
    <property type="project" value="UniProtKB-UniRule"/>
</dbReference>
<comment type="similarity">
    <text evidence="2 8">Belongs to the aldehyde dehydrogenase family.</text>
</comment>
<keyword evidence="4 9" id="KW-0520">NAD</keyword>
<keyword evidence="14" id="KW-1185">Reference proteome</keyword>
<evidence type="ECO:0000256" key="1">
    <source>
        <dbReference type="ARBA" id="ARBA00004786"/>
    </source>
</evidence>
<dbReference type="FunFam" id="3.40.309.10:FF:000005">
    <property type="entry name" value="1-pyrroline-5-carboxylate dehydrogenase 1"/>
    <property type="match status" value="1"/>
</dbReference>
<evidence type="ECO:0000313" key="14">
    <source>
        <dbReference type="Proteomes" id="UP000324585"/>
    </source>
</evidence>
<comment type="pathway">
    <text evidence="1 9">Amino-acid degradation; L-proline degradation into L-glutamate; L-glutamate from L-proline: step 2/2.</text>
</comment>
<dbReference type="OMA" id="FAGIHFT"/>
<evidence type="ECO:0000256" key="10">
    <source>
        <dbReference type="RuleBase" id="RU366030"/>
    </source>
</evidence>
<evidence type="ECO:0000259" key="12">
    <source>
        <dbReference type="Pfam" id="PF00171"/>
    </source>
</evidence>
<protein>
    <recommendedName>
        <fullName evidence="9 10">Multifunctional fusion protein</fullName>
    </recommendedName>
    <domain>
        <recommendedName>
            <fullName evidence="10">Delta-1-pyrroline-5-carboxylate dehydrogenase</fullName>
            <shortName evidence="10">P5C dehydrogenase</shortName>
        </recommendedName>
        <alternativeName>
            <fullName evidence="9">L-glutamate gamma-semialdehyde dehydrogenase</fullName>
        </alternativeName>
    </domain>
    <domain>
        <recommendedName>
            <fullName evidence="9">L-glutamate gamma-semialdehyde dehydrogenase</fullName>
            <ecNumber evidence="9">1.2.1.88</ecNumber>
        </recommendedName>
    </domain>
</protein>
<dbReference type="PROSITE" id="PS00687">
    <property type="entry name" value="ALDEHYDE_DEHYDR_GLU"/>
    <property type="match status" value="1"/>
</dbReference>
<dbReference type="InterPro" id="IPR015590">
    <property type="entry name" value="Aldehyde_DH_dom"/>
</dbReference>
<sequence length="578" mass="64249">MATVLRMRVGTAAMLRTRHSPGARRMVWSGASKLPQIKNEPFLHYAPGSAERAALQDELERLDKQASEDPLRVPCIVDGKDVWTGVAVRQPMPHHHEKSICVYDELDEGTVKSAIDGAMRAKTQWASWPQDERNAVFLKAADLLAGKYRQRLNAAVMLGQGKTAWQAEIDAAVETIDFWRFAARWAEHIHAWQPPENSPGVWNRMEYRPLEGFVSCITPFNFIAITANLPSSPVIMGNVALMKPAENATHAAYIVYDILREAGLPDGVIQFLPGNGKIYSEATLTSPDFAAVHFTGSTAVFNQIWRDVGERLDTYKSYPRIVGETGGKNFHVVHHSADLENVLHATIRGAFEYQGQKCSATSRMYVPRSLWPQLRQKLVEQVEKVSMGSPMDFRNFMTAVINERAFMRVQGYIERARASSDAHIICGGVADMSKGYFIAPTIIETTNPHYETMEQEIFGPVLTVYPYDDSVDAEQSFEAVLHLVNQTSGYALTGSIFARDRAAILKASDTLRDAAGNFYINNQSTGSIVSQQPFGGSRRSGTNDKSGSPVNLMRWVSPRSVKESFTGLPGWSYPHMDA</sequence>
<dbReference type="InterPro" id="IPR016160">
    <property type="entry name" value="Ald_DH_CS_CYS"/>
</dbReference>
<evidence type="ECO:0000256" key="4">
    <source>
        <dbReference type="ARBA" id="ARBA00023027"/>
    </source>
</evidence>
<accession>A0A5J4YJZ9</accession>
<dbReference type="UniPathway" id="UPA00261">
    <property type="reaction ID" value="UER00374"/>
</dbReference>
<dbReference type="InterPro" id="IPR029510">
    <property type="entry name" value="Ald_DH_CS_GLU"/>
</dbReference>
<dbReference type="SUPFAM" id="SSF53720">
    <property type="entry name" value="ALDH-like"/>
    <property type="match status" value="1"/>
</dbReference>
<feature type="domain" description="Aldehyde dehydrogenase" evidence="12">
    <location>
        <begin position="94"/>
        <end position="557"/>
    </location>
</feature>
<feature type="region of interest" description="Disordered" evidence="11">
    <location>
        <begin position="530"/>
        <end position="549"/>
    </location>
</feature>
<dbReference type="Pfam" id="PF00171">
    <property type="entry name" value="Aldedh"/>
    <property type="match status" value="1"/>
</dbReference>
<dbReference type="EMBL" id="VRMN01000015">
    <property type="protein sequence ID" value="KAA8491190.1"/>
    <property type="molecule type" value="Genomic_DNA"/>
</dbReference>
<dbReference type="InterPro" id="IPR016162">
    <property type="entry name" value="Ald_DH_N"/>
</dbReference>
<evidence type="ECO:0000256" key="8">
    <source>
        <dbReference type="RuleBase" id="RU003345"/>
    </source>
</evidence>
<dbReference type="Proteomes" id="UP000324585">
    <property type="component" value="Unassembled WGS sequence"/>
</dbReference>
<dbReference type="CDD" id="cd07123">
    <property type="entry name" value="ALDH_F4-17_P5CDH"/>
    <property type="match status" value="1"/>
</dbReference>
<evidence type="ECO:0000256" key="3">
    <source>
        <dbReference type="ARBA" id="ARBA00023002"/>
    </source>
</evidence>
<keyword evidence="5 9" id="KW-0642">Proline metabolism</keyword>
<dbReference type="NCBIfam" id="TIGR01236">
    <property type="entry name" value="D1pyr5carbox1"/>
    <property type="match status" value="1"/>
</dbReference>
<feature type="active site" evidence="7">
    <location>
        <position position="324"/>
    </location>
</feature>
<dbReference type="GO" id="GO:0010133">
    <property type="term" value="P:L-proline catabolic process to L-glutamate"/>
    <property type="evidence" value="ECO:0007669"/>
    <property type="project" value="UniProtKB-UniRule"/>
</dbReference>
<organism evidence="13 14">
    <name type="scientific">Porphyridium purpureum</name>
    <name type="common">Red alga</name>
    <name type="synonym">Porphyridium cruentum</name>
    <dbReference type="NCBI Taxonomy" id="35688"/>
    <lineage>
        <taxon>Eukaryota</taxon>
        <taxon>Rhodophyta</taxon>
        <taxon>Bangiophyceae</taxon>
        <taxon>Porphyridiales</taxon>
        <taxon>Porphyridiaceae</taxon>
        <taxon>Porphyridium</taxon>
    </lineage>
</organism>
<dbReference type="PANTHER" id="PTHR42862:SF1">
    <property type="entry name" value="DELTA-1-PYRROLINE-5-CARBOXYLATE DEHYDROGENASE 2, ISOFORM A-RELATED"/>
    <property type="match status" value="1"/>
</dbReference>
<proteinExistence type="inferred from homology"/>
<dbReference type="InterPro" id="IPR016161">
    <property type="entry name" value="Ald_DH/histidinol_DH"/>
</dbReference>
<comment type="caution">
    <text evidence="13">The sequence shown here is derived from an EMBL/GenBank/DDBJ whole genome shotgun (WGS) entry which is preliminary data.</text>
</comment>
<dbReference type="PANTHER" id="PTHR42862">
    <property type="entry name" value="DELTA-1-PYRROLINE-5-CARBOXYLATE DEHYDROGENASE 1, ISOFORM A-RELATED"/>
    <property type="match status" value="1"/>
</dbReference>
<evidence type="ECO:0000256" key="2">
    <source>
        <dbReference type="ARBA" id="ARBA00009986"/>
    </source>
</evidence>
<name>A0A5J4YJZ9_PORPP</name>
<evidence type="ECO:0000256" key="7">
    <source>
        <dbReference type="PROSITE-ProRule" id="PRU10007"/>
    </source>
</evidence>
<reference evidence="14" key="1">
    <citation type="journal article" date="2019" name="Nat. Commun.">
        <title>Expansion of phycobilisome linker gene families in mesophilic red algae.</title>
        <authorList>
            <person name="Lee J."/>
            <person name="Kim D."/>
            <person name="Bhattacharya D."/>
            <person name="Yoon H.S."/>
        </authorList>
    </citation>
    <scope>NUCLEOTIDE SEQUENCE [LARGE SCALE GENOMIC DNA]</scope>
    <source>
        <strain evidence="14">CCMP 1328</strain>
    </source>
</reference>
<evidence type="ECO:0000256" key="9">
    <source>
        <dbReference type="RuleBase" id="RU366016"/>
    </source>
</evidence>
<evidence type="ECO:0000256" key="5">
    <source>
        <dbReference type="ARBA" id="ARBA00023062"/>
    </source>
</evidence>
<dbReference type="FunFam" id="3.40.605.10:FF:000006">
    <property type="entry name" value="1-pyrroline-5-carboxylate dehydrogenase"/>
    <property type="match status" value="1"/>
</dbReference>